<dbReference type="PANTHER" id="PTHR36981:SF1">
    <property type="entry name" value="P2X PURINORECEPTOR 7 INTRACELLULAR DOMAIN-CONTAINING PROTEIN"/>
    <property type="match status" value="1"/>
</dbReference>
<dbReference type="PANTHER" id="PTHR36981">
    <property type="entry name" value="ZGC:195170"/>
    <property type="match status" value="1"/>
</dbReference>
<dbReference type="Pfam" id="PF20478">
    <property type="entry name" value="P2RX7_C"/>
    <property type="match status" value="1"/>
</dbReference>
<proteinExistence type="predicted"/>
<name>A0A1X7SHA8_AMPQE</name>
<dbReference type="EnsemblMetazoa" id="Aqu2.1.01455_001">
    <property type="protein sequence ID" value="Aqu2.1.01455_001"/>
    <property type="gene ID" value="Aqu2.1.01455"/>
</dbReference>
<organism evidence="3">
    <name type="scientific">Amphimedon queenslandica</name>
    <name type="common">Sponge</name>
    <dbReference type="NCBI Taxonomy" id="400682"/>
    <lineage>
        <taxon>Eukaryota</taxon>
        <taxon>Metazoa</taxon>
        <taxon>Porifera</taxon>
        <taxon>Demospongiae</taxon>
        <taxon>Heteroscleromorpha</taxon>
        <taxon>Haplosclerida</taxon>
        <taxon>Niphatidae</taxon>
        <taxon>Amphimedon</taxon>
    </lineage>
</organism>
<dbReference type="InParanoid" id="A0A1X7SHA8"/>
<feature type="region of interest" description="Disordered" evidence="1">
    <location>
        <begin position="1"/>
        <end position="31"/>
    </location>
</feature>
<reference evidence="3" key="1">
    <citation type="submission" date="2017-05" db="UniProtKB">
        <authorList>
            <consortium name="EnsemblMetazoa"/>
        </authorList>
    </citation>
    <scope>IDENTIFICATION</scope>
</reference>
<evidence type="ECO:0000259" key="2">
    <source>
        <dbReference type="Pfam" id="PF20478"/>
    </source>
</evidence>
<feature type="domain" description="P2X purinoreceptor 7 intracellular" evidence="2">
    <location>
        <begin position="42"/>
        <end position="92"/>
    </location>
</feature>
<evidence type="ECO:0000256" key="1">
    <source>
        <dbReference type="SAM" id="MobiDB-lite"/>
    </source>
</evidence>
<dbReference type="OrthoDB" id="9898867at2759"/>
<sequence length="97" mass="11370">MKSIQKTLPYQFEPSSSKDLSSDDENSNSDRRLYRQQYGGLNASNNEKYRYTSYRQLVWWCWGWLGKDVRVVLPSCAVAEIRRFPSTTYTGFSNPEL</sequence>
<evidence type="ECO:0000313" key="3">
    <source>
        <dbReference type="EnsemblMetazoa" id="Aqu2.1.01455_001"/>
    </source>
</evidence>
<accession>A0A1X7SHA8</accession>
<dbReference type="InterPro" id="IPR046815">
    <property type="entry name" value="P2RX7_C"/>
</dbReference>
<dbReference type="AlphaFoldDB" id="A0A1X7SHA8"/>
<protein>
    <recommendedName>
        <fullName evidence="2">P2X purinoreceptor 7 intracellular domain-containing protein</fullName>
    </recommendedName>
</protein>
<dbReference type="OMA" id="VWWCWGW"/>